<dbReference type="PANTHER" id="PTHR32343:SF26">
    <property type="entry name" value="RNA-BINDING (RRM_RBD_RNP MOTIFS) FAMILY PROTEIN"/>
    <property type="match status" value="1"/>
</dbReference>
<dbReference type="SUPFAM" id="SSF54928">
    <property type="entry name" value="RNA-binding domain, RBD"/>
    <property type="match status" value="1"/>
</dbReference>
<sequence length="246" mass="26476">MSTSGHTIEVTSLSPKVTEKDVYDFFAFSGAIERVEMVRSADECACTAYVTFKDAYAVETAVLLSGATIVDQRVCITRWGHYEDEFDLWNRPTWKLEDETSSTHAPETNRSYPDAGEAVTMAQEVVKTMLAKGYILGKDALSKAKTFDESHQFSATAVATVAELSQRIGLTDKFCAGVEAAKSVDQRYHISEITKSAVSATGRTAAAAATTVVNSSYFSKGALWVSDALSRAAKAAGDLGSHGVNK</sequence>
<dbReference type="PANTHER" id="PTHR32343">
    <property type="entry name" value="SERINE/ARGININE-RICH SPLICING FACTOR"/>
    <property type="match status" value="1"/>
</dbReference>
<reference evidence="3 4" key="1">
    <citation type="journal article" date="2023" name="Hortic Res">
        <title>The complete reference genome for grapevine (Vitis vinifera L.) genetics and breeding.</title>
        <authorList>
            <person name="Shi X."/>
            <person name="Cao S."/>
            <person name="Wang X."/>
            <person name="Huang S."/>
            <person name="Wang Y."/>
            <person name="Liu Z."/>
            <person name="Liu W."/>
            <person name="Leng X."/>
            <person name="Peng Y."/>
            <person name="Wang N."/>
            <person name="Wang Y."/>
            <person name="Ma Z."/>
            <person name="Xu X."/>
            <person name="Zhang F."/>
            <person name="Xue H."/>
            <person name="Zhong H."/>
            <person name="Wang Y."/>
            <person name="Zhang K."/>
            <person name="Velt A."/>
            <person name="Avia K."/>
            <person name="Holtgrawe D."/>
            <person name="Grimplet J."/>
            <person name="Matus J.T."/>
            <person name="Ware D."/>
            <person name="Wu X."/>
            <person name="Wang H."/>
            <person name="Liu C."/>
            <person name="Fang Y."/>
            <person name="Rustenholz C."/>
            <person name="Cheng Z."/>
            <person name="Xiao H."/>
            <person name="Zhou Y."/>
        </authorList>
    </citation>
    <scope>NUCLEOTIDE SEQUENCE [LARGE SCALE GENOMIC DNA]</scope>
    <source>
        <strain evidence="4">cv. Pinot noir / PN40024</strain>
        <tissue evidence="3">Leaf</tissue>
    </source>
</reference>
<dbReference type="Gene3D" id="3.30.70.330">
    <property type="match status" value="1"/>
</dbReference>
<proteinExistence type="predicted"/>
<dbReference type="PROSITE" id="PS50102">
    <property type="entry name" value="RRM"/>
    <property type="match status" value="1"/>
</dbReference>
<organism evidence="3 4">
    <name type="scientific">Vitis vinifera</name>
    <name type="common">Grape</name>
    <dbReference type="NCBI Taxonomy" id="29760"/>
    <lineage>
        <taxon>Eukaryota</taxon>
        <taxon>Viridiplantae</taxon>
        <taxon>Streptophyta</taxon>
        <taxon>Embryophyta</taxon>
        <taxon>Tracheophyta</taxon>
        <taxon>Spermatophyta</taxon>
        <taxon>Magnoliopsida</taxon>
        <taxon>eudicotyledons</taxon>
        <taxon>Gunneridae</taxon>
        <taxon>Pentapetalae</taxon>
        <taxon>rosids</taxon>
        <taxon>Vitales</taxon>
        <taxon>Vitaceae</taxon>
        <taxon>Viteae</taxon>
        <taxon>Vitis</taxon>
    </lineage>
</organism>
<dbReference type="EMBL" id="CP126648">
    <property type="protein sequence ID" value="WJZ81065.1"/>
    <property type="molecule type" value="Genomic_DNA"/>
</dbReference>
<dbReference type="SMART" id="SM00360">
    <property type="entry name" value="RRM"/>
    <property type="match status" value="1"/>
</dbReference>
<evidence type="ECO:0000256" key="1">
    <source>
        <dbReference type="PROSITE-ProRule" id="PRU00176"/>
    </source>
</evidence>
<dbReference type="Proteomes" id="UP001227230">
    <property type="component" value="Chromosome 1"/>
</dbReference>
<evidence type="ECO:0000259" key="2">
    <source>
        <dbReference type="PROSITE" id="PS50102"/>
    </source>
</evidence>
<dbReference type="Pfam" id="PF00076">
    <property type="entry name" value="RRM_1"/>
    <property type="match status" value="1"/>
</dbReference>
<keyword evidence="4" id="KW-1185">Reference proteome</keyword>
<dbReference type="InterPro" id="IPR000504">
    <property type="entry name" value="RRM_dom"/>
</dbReference>
<protein>
    <recommendedName>
        <fullName evidence="2">RRM domain-containing protein</fullName>
    </recommendedName>
</protein>
<evidence type="ECO:0000313" key="3">
    <source>
        <dbReference type="EMBL" id="WJZ81065.1"/>
    </source>
</evidence>
<feature type="domain" description="RRM" evidence="2">
    <location>
        <begin position="6"/>
        <end position="73"/>
    </location>
</feature>
<evidence type="ECO:0000313" key="4">
    <source>
        <dbReference type="Proteomes" id="UP001227230"/>
    </source>
</evidence>
<keyword evidence="1" id="KW-0694">RNA-binding</keyword>
<name>A0ABY9BFI3_VITVI</name>
<dbReference type="InterPro" id="IPR012677">
    <property type="entry name" value="Nucleotide-bd_a/b_plait_sf"/>
</dbReference>
<dbReference type="InterPro" id="IPR035979">
    <property type="entry name" value="RBD_domain_sf"/>
</dbReference>
<accession>A0ABY9BFI3</accession>
<gene>
    <name evidence="3" type="ORF">VitviT2T_000925</name>
</gene>